<evidence type="ECO:0000313" key="9">
    <source>
        <dbReference type="EMBL" id="KAK7205748.1"/>
    </source>
</evidence>
<evidence type="ECO:0000256" key="4">
    <source>
        <dbReference type="ARBA" id="ARBA00022840"/>
    </source>
</evidence>
<dbReference type="EC" id="6.1.1.11" evidence="1"/>
<keyword evidence="5" id="KW-0030">Aminoacyl-tRNA synthetase</keyword>
<dbReference type="InterPro" id="IPR002317">
    <property type="entry name" value="Ser-tRNA-ligase_type_1"/>
</dbReference>
<dbReference type="Proteomes" id="UP001498771">
    <property type="component" value="Unassembled WGS sequence"/>
</dbReference>
<dbReference type="EMBL" id="JBBJBU010000004">
    <property type="protein sequence ID" value="KAK7205748.1"/>
    <property type="molecule type" value="Genomic_DNA"/>
</dbReference>
<comment type="caution">
    <text evidence="9">The sequence shown here is derived from an EMBL/GenBank/DDBJ whole genome shotgun (WGS) entry which is preliminary data.</text>
</comment>
<keyword evidence="2" id="KW-0436">Ligase</keyword>
<keyword evidence="3" id="KW-0547">Nucleotide-binding</keyword>
<dbReference type="RefSeq" id="XP_064768781.1">
    <property type="nucleotide sequence ID" value="XM_064912380.1"/>
</dbReference>
<dbReference type="PANTHER" id="PTHR11778">
    <property type="entry name" value="SERYL-TRNA SYNTHETASE"/>
    <property type="match status" value="1"/>
</dbReference>
<dbReference type="InterPro" id="IPR010978">
    <property type="entry name" value="tRNA-bd_arm"/>
</dbReference>
<dbReference type="InterPro" id="IPR002314">
    <property type="entry name" value="aa-tRNA-synt_IIb"/>
</dbReference>
<evidence type="ECO:0000256" key="5">
    <source>
        <dbReference type="ARBA" id="ARBA00023146"/>
    </source>
</evidence>
<dbReference type="GeneID" id="90037892"/>
<reference evidence="9 10" key="1">
    <citation type="submission" date="2024-03" db="EMBL/GenBank/DDBJ databases">
        <title>Genome-scale model development and genomic sequencing of the oleaginous clade Lipomyces.</title>
        <authorList>
            <consortium name="Lawrence Berkeley National Laboratory"/>
            <person name="Czajka J.J."/>
            <person name="Han Y."/>
            <person name="Kim J."/>
            <person name="Mondo S.J."/>
            <person name="Hofstad B.A."/>
            <person name="Robles A."/>
            <person name="Haridas S."/>
            <person name="Riley R."/>
            <person name="LaButti K."/>
            <person name="Pangilinan J."/>
            <person name="Andreopoulos W."/>
            <person name="Lipzen A."/>
            <person name="Yan J."/>
            <person name="Wang M."/>
            <person name="Ng V."/>
            <person name="Grigoriev I.V."/>
            <person name="Spatafora J.W."/>
            <person name="Magnuson J.K."/>
            <person name="Baker S.E."/>
            <person name="Pomraning K.R."/>
        </authorList>
    </citation>
    <scope>NUCLEOTIDE SEQUENCE [LARGE SCALE GENOMIC DNA]</scope>
    <source>
        <strain evidence="9 10">Phaff 52-87</strain>
    </source>
</reference>
<sequence length="505" mass="56413">MRAHNQLSRLRLAARQFSSCGPRLSAKKSAPAAKSQHLGYPLYNIKHLYANPDEYIASCTKRRLPAVAETIPIITSLHQEANECRYRRSEVYHERKVLQQQIKQPSVENRQQILARLSELKQIGGEVDDKIAELEEKIRNYMDYVPNLLPDDAPVDEEEVVKYLNPSDPSLVPEAIISDDEFRRPIDYEEKRPDHVDIGVELGIIDLTTASKVSGHAFYYLVGDGALLEQALIQYALSKAAQAGFKLMAPPSVVRREYALACGFRPRAADGERQIYNLTVAGGTAAEEENAAGRLCLTGTAEIPLAAWASDRAFKPDELPLKVAGVSRSYRAEAGAHGRDTRGIYRVHEFTKVELFAWVSGVNESLEPCEKESPASTAMLEELRKLQEEILSDLGLHCRVLNMPTTDLGASAYKKYDIEAWMPGRQGWGEVTSASNCTDYQARRLHTRLRTEASLAPVHTLNGTAMAVPRVIAAILETFYDPGRKAVWIPVPLRRFMGKSWITQN</sequence>
<dbReference type="Gene3D" id="3.30.930.10">
    <property type="entry name" value="Bira Bifunctional Protein, Domain 2"/>
    <property type="match status" value="1"/>
</dbReference>
<evidence type="ECO:0000256" key="3">
    <source>
        <dbReference type="ARBA" id="ARBA00022741"/>
    </source>
</evidence>
<organism evidence="9 10">
    <name type="scientific">Myxozyma melibiosi</name>
    <dbReference type="NCBI Taxonomy" id="54550"/>
    <lineage>
        <taxon>Eukaryota</taxon>
        <taxon>Fungi</taxon>
        <taxon>Dikarya</taxon>
        <taxon>Ascomycota</taxon>
        <taxon>Saccharomycotina</taxon>
        <taxon>Lipomycetes</taxon>
        <taxon>Lipomycetales</taxon>
        <taxon>Lipomycetaceae</taxon>
        <taxon>Myxozyma</taxon>
    </lineage>
</organism>
<accession>A0ABR1F7C3</accession>
<dbReference type="Pfam" id="PF00587">
    <property type="entry name" value="tRNA-synt_2b"/>
    <property type="match status" value="1"/>
</dbReference>
<dbReference type="PROSITE" id="PS50862">
    <property type="entry name" value="AA_TRNA_LIGASE_II"/>
    <property type="match status" value="1"/>
</dbReference>
<dbReference type="SUPFAM" id="SSF55681">
    <property type="entry name" value="Class II aaRS and biotin synthetases"/>
    <property type="match status" value="1"/>
</dbReference>
<dbReference type="Pfam" id="PF02403">
    <property type="entry name" value="Seryl_tRNA_N"/>
    <property type="match status" value="1"/>
</dbReference>
<evidence type="ECO:0000256" key="6">
    <source>
        <dbReference type="ARBA" id="ARBA00031113"/>
    </source>
</evidence>
<evidence type="ECO:0000259" key="8">
    <source>
        <dbReference type="PROSITE" id="PS50862"/>
    </source>
</evidence>
<evidence type="ECO:0000256" key="7">
    <source>
        <dbReference type="ARBA" id="ARBA00034892"/>
    </source>
</evidence>
<dbReference type="PIRSF" id="PIRSF001529">
    <property type="entry name" value="Ser-tRNA-synth_IIa"/>
    <property type="match status" value="1"/>
</dbReference>
<dbReference type="InterPro" id="IPR015866">
    <property type="entry name" value="Ser-tRNA-synth_1_N"/>
</dbReference>
<dbReference type="SUPFAM" id="SSF46589">
    <property type="entry name" value="tRNA-binding arm"/>
    <property type="match status" value="1"/>
</dbReference>
<dbReference type="Gene3D" id="1.10.287.40">
    <property type="entry name" value="Serine-tRNA synthetase, tRNA binding domain"/>
    <property type="match status" value="1"/>
</dbReference>
<keyword evidence="10" id="KW-1185">Reference proteome</keyword>
<protein>
    <recommendedName>
        <fullName evidence="1">serine--tRNA ligase</fullName>
        <ecNumber evidence="1">6.1.1.11</ecNumber>
    </recommendedName>
    <alternativeName>
        <fullName evidence="6">Seryl-tRNA synthetase</fullName>
    </alternativeName>
    <alternativeName>
        <fullName evidence="7">Seryl-tRNA(Ser) synthetase</fullName>
    </alternativeName>
</protein>
<dbReference type="PRINTS" id="PR00981">
    <property type="entry name" value="TRNASYNTHSER"/>
</dbReference>
<gene>
    <name evidence="9" type="ORF">BZA70DRAFT_276950</name>
</gene>
<evidence type="ECO:0000313" key="10">
    <source>
        <dbReference type="Proteomes" id="UP001498771"/>
    </source>
</evidence>
<evidence type="ECO:0000256" key="1">
    <source>
        <dbReference type="ARBA" id="ARBA00012840"/>
    </source>
</evidence>
<dbReference type="NCBIfam" id="TIGR00414">
    <property type="entry name" value="serS"/>
    <property type="match status" value="1"/>
</dbReference>
<dbReference type="InterPro" id="IPR006195">
    <property type="entry name" value="aa-tRNA-synth_II"/>
</dbReference>
<name>A0ABR1F7C3_9ASCO</name>
<dbReference type="InterPro" id="IPR045864">
    <property type="entry name" value="aa-tRNA-synth_II/BPL/LPL"/>
</dbReference>
<feature type="domain" description="Aminoacyl-transfer RNA synthetases class-II family profile" evidence="8">
    <location>
        <begin position="194"/>
        <end position="490"/>
    </location>
</feature>
<keyword evidence="4" id="KW-0067">ATP-binding</keyword>
<evidence type="ECO:0000256" key="2">
    <source>
        <dbReference type="ARBA" id="ARBA00022598"/>
    </source>
</evidence>
<proteinExistence type="predicted"/>
<dbReference type="InterPro" id="IPR042103">
    <property type="entry name" value="SerRS_1_N_sf"/>
</dbReference>